<accession>A0ACC2VA45</accession>
<dbReference type="Proteomes" id="UP001230649">
    <property type="component" value="Unassembled WGS sequence"/>
</dbReference>
<name>A0ACC2VA45_9TREE</name>
<evidence type="ECO:0000313" key="1">
    <source>
        <dbReference type="EMBL" id="KAJ9095731.1"/>
    </source>
</evidence>
<gene>
    <name evidence="1" type="ORF">QFC20_006598</name>
</gene>
<keyword evidence="2" id="KW-1185">Reference proteome</keyword>
<reference evidence="1" key="1">
    <citation type="submission" date="2023-04" db="EMBL/GenBank/DDBJ databases">
        <title>Draft Genome sequencing of Naganishia species isolated from polar environments using Oxford Nanopore Technology.</title>
        <authorList>
            <person name="Leo P."/>
            <person name="Venkateswaran K."/>
        </authorList>
    </citation>
    <scope>NUCLEOTIDE SEQUENCE</scope>
    <source>
        <strain evidence="1">MNA-CCFEE 5262</strain>
    </source>
</reference>
<organism evidence="1 2">
    <name type="scientific">Naganishia adeliensis</name>
    <dbReference type="NCBI Taxonomy" id="92952"/>
    <lineage>
        <taxon>Eukaryota</taxon>
        <taxon>Fungi</taxon>
        <taxon>Dikarya</taxon>
        <taxon>Basidiomycota</taxon>
        <taxon>Agaricomycotina</taxon>
        <taxon>Tremellomycetes</taxon>
        <taxon>Filobasidiales</taxon>
        <taxon>Filobasidiaceae</taxon>
        <taxon>Naganishia</taxon>
    </lineage>
</organism>
<sequence length="307" mass="33095">MDDPASVLLIILDFHPLSWAMSADPAASSDPLTIDRALNELLVFLNAHLACKWGNELVVYVAMAGGRSRPRWMEVDGGEGEDDDERHKPPPPNAHYSPTIKHPSIRNGPHNRSRGAAGSSGARARVLIVNNTPERGSGGYVGLMNSVFAAQKRVPTSEGEGEGEPGEGEPSVASVKKQGTVARSSITRMSRDLSKIPIDVINLHPTDSIFLQQAAHLTHGIYFKLPKRAAFLIYLNLIFLPPPHLRAEIGLPPQDKVDFRAVCFCHQRVVDIGTTTTQSPPGGAAEVAQGEWGDGEWGIERRDAGGG</sequence>
<evidence type="ECO:0000313" key="2">
    <source>
        <dbReference type="Proteomes" id="UP001230649"/>
    </source>
</evidence>
<comment type="caution">
    <text evidence="1">The sequence shown here is derived from an EMBL/GenBank/DDBJ whole genome shotgun (WGS) entry which is preliminary data.</text>
</comment>
<protein>
    <submittedName>
        <fullName evidence="1">Uncharacterized protein</fullName>
    </submittedName>
</protein>
<proteinExistence type="predicted"/>
<dbReference type="EMBL" id="JASBWS010000121">
    <property type="protein sequence ID" value="KAJ9095731.1"/>
    <property type="molecule type" value="Genomic_DNA"/>
</dbReference>